<evidence type="ECO:0000313" key="1">
    <source>
        <dbReference type="EMBL" id="CAI6359790.1"/>
    </source>
</evidence>
<evidence type="ECO:0008006" key="3">
    <source>
        <dbReference type="Google" id="ProtNLM"/>
    </source>
</evidence>
<protein>
    <recommendedName>
        <fullName evidence="3">LAGLIDADG homing endonuclease</fullName>
    </recommendedName>
</protein>
<organism evidence="1 2">
    <name type="scientific">Macrosiphum euphorbiae</name>
    <name type="common">potato aphid</name>
    <dbReference type="NCBI Taxonomy" id="13131"/>
    <lineage>
        <taxon>Eukaryota</taxon>
        <taxon>Metazoa</taxon>
        <taxon>Ecdysozoa</taxon>
        <taxon>Arthropoda</taxon>
        <taxon>Hexapoda</taxon>
        <taxon>Insecta</taxon>
        <taxon>Pterygota</taxon>
        <taxon>Neoptera</taxon>
        <taxon>Paraneoptera</taxon>
        <taxon>Hemiptera</taxon>
        <taxon>Sternorrhyncha</taxon>
        <taxon>Aphidomorpha</taxon>
        <taxon>Aphidoidea</taxon>
        <taxon>Aphididae</taxon>
        <taxon>Macrosiphini</taxon>
        <taxon>Macrosiphum</taxon>
    </lineage>
</organism>
<accession>A0AAV0WUP4</accession>
<keyword evidence="2" id="KW-1185">Reference proteome</keyword>
<dbReference type="EMBL" id="CARXXK010000002">
    <property type="protein sequence ID" value="CAI6359790.1"/>
    <property type="molecule type" value="Genomic_DNA"/>
</dbReference>
<reference evidence="1 2" key="1">
    <citation type="submission" date="2023-01" db="EMBL/GenBank/DDBJ databases">
        <authorList>
            <person name="Whitehead M."/>
        </authorList>
    </citation>
    <scope>NUCLEOTIDE SEQUENCE [LARGE SCALE GENOMIC DNA]</scope>
</reference>
<proteinExistence type="predicted"/>
<evidence type="ECO:0000313" key="2">
    <source>
        <dbReference type="Proteomes" id="UP001160148"/>
    </source>
</evidence>
<sequence>MQKALTEITVRNKVNRREINKTVDSTLLDPAMKAMRLFQYNNCFDKQGRPTKIKTLWDETLSIGTDTYRLKFHNKLIRTYKDKQNTLSREDCIVFMETYYNAAIRQALAGSGILYLEEQGRGGDWYDKIRSVWIFGPSLYSIKFGLYVREMQFKDDNRSKESKVLNSWLWLCESLKQELLIYDVKIDGIDGVSTIDKTSSQQIGVSYSSVSVLFYRKYFLDDILEERKKKKLEKSAIDQFQSIKDNDIIYTKYNLMYNYLILGSFGKTEKVKLENIIKAIQLPVLSIEITV</sequence>
<gene>
    <name evidence="1" type="ORF">MEUPH1_LOCUS15165</name>
</gene>
<dbReference type="Proteomes" id="UP001160148">
    <property type="component" value="Unassembled WGS sequence"/>
</dbReference>
<name>A0AAV0WUP4_9HEMI</name>
<comment type="caution">
    <text evidence="1">The sequence shown here is derived from an EMBL/GenBank/DDBJ whole genome shotgun (WGS) entry which is preliminary data.</text>
</comment>
<dbReference type="AlphaFoldDB" id="A0AAV0WUP4"/>